<keyword evidence="2" id="KW-0479">Metal-binding</keyword>
<evidence type="ECO:0000313" key="6">
    <source>
        <dbReference type="EMBL" id="KAB7892683.1"/>
    </source>
</evidence>
<evidence type="ECO:0000259" key="5">
    <source>
        <dbReference type="PROSITE" id="PS51462"/>
    </source>
</evidence>
<dbReference type="PROSITE" id="PS51462">
    <property type="entry name" value="NUDIX"/>
    <property type="match status" value="1"/>
</dbReference>
<sequence length="154" mass="18196">MLSMQQFETVVNLAPLISIDFIVRNSKNKILLGRRINKPAKDFLFTIGGRIYKNEKIENAKTRILNDELNLEFKDLNPKFIGIFAHFYKDSFCDDNISTHYVNFAYEIDISYMQNLPKNQHNDYVWLSLDELLNSEEVHQYVKNYFTNSNCNIK</sequence>
<dbReference type="EMBL" id="WFKJ01000003">
    <property type="protein sequence ID" value="KAB7892683.1"/>
    <property type="molecule type" value="Genomic_DNA"/>
</dbReference>
<dbReference type="InterPro" id="IPR015797">
    <property type="entry name" value="NUDIX_hydrolase-like_dom_sf"/>
</dbReference>
<dbReference type="InterPro" id="IPR033715">
    <property type="entry name" value="GDPMH"/>
</dbReference>
<organism evidence="6 7">
    <name type="scientific">Poseidonibacter ostreae</name>
    <dbReference type="NCBI Taxonomy" id="2654171"/>
    <lineage>
        <taxon>Bacteria</taxon>
        <taxon>Pseudomonadati</taxon>
        <taxon>Campylobacterota</taxon>
        <taxon>Epsilonproteobacteria</taxon>
        <taxon>Campylobacterales</taxon>
        <taxon>Arcobacteraceae</taxon>
        <taxon>Poseidonibacter</taxon>
    </lineage>
</organism>
<dbReference type="Gene3D" id="3.90.79.10">
    <property type="entry name" value="Nucleoside Triphosphate Pyrophosphohydrolase"/>
    <property type="match status" value="1"/>
</dbReference>
<evidence type="ECO:0000256" key="4">
    <source>
        <dbReference type="ARBA" id="ARBA00022842"/>
    </source>
</evidence>
<evidence type="ECO:0000256" key="1">
    <source>
        <dbReference type="ARBA" id="ARBA00001946"/>
    </source>
</evidence>
<dbReference type="EC" id="3.2.1.42" evidence="6"/>
<evidence type="ECO:0000256" key="3">
    <source>
        <dbReference type="ARBA" id="ARBA00022801"/>
    </source>
</evidence>
<dbReference type="GO" id="GO:0047917">
    <property type="term" value="F:GDP-glucosidase activity"/>
    <property type="evidence" value="ECO:0007669"/>
    <property type="project" value="UniProtKB-EC"/>
</dbReference>
<feature type="domain" description="Nudix hydrolase" evidence="5">
    <location>
        <begin position="12"/>
        <end position="150"/>
    </location>
</feature>
<proteinExistence type="predicted"/>
<comment type="caution">
    <text evidence="6">The sequence shown here is derived from an EMBL/GenBank/DDBJ whole genome shotgun (WGS) entry which is preliminary data.</text>
</comment>
<dbReference type="PANTHER" id="PTHR43046">
    <property type="entry name" value="GDP-MANNOSE MANNOSYL HYDROLASE"/>
    <property type="match status" value="1"/>
</dbReference>
<evidence type="ECO:0000313" key="7">
    <source>
        <dbReference type="Proteomes" id="UP000461010"/>
    </source>
</evidence>
<dbReference type="Proteomes" id="UP000461010">
    <property type="component" value="Unassembled WGS sequence"/>
</dbReference>
<dbReference type="PANTHER" id="PTHR43046:SF12">
    <property type="entry name" value="GDP-MANNOSE MANNOSYL HYDROLASE"/>
    <property type="match status" value="1"/>
</dbReference>
<comment type="cofactor">
    <cofactor evidence="1">
        <name>Mg(2+)</name>
        <dbReference type="ChEBI" id="CHEBI:18420"/>
    </cofactor>
</comment>
<keyword evidence="3 6" id="KW-0378">Hydrolase</keyword>
<dbReference type="SUPFAM" id="SSF55811">
    <property type="entry name" value="Nudix"/>
    <property type="match status" value="1"/>
</dbReference>
<dbReference type="Pfam" id="PF00293">
    <property type="entry name" value="NUDIX"/>
    <property type="match status" value="1"/>
</dbReference>
<gene>
    <name evidence="6" type="ORF">GBG18_01990</name>
</gene>
<protein>
    <submittedName>
        <fullName evidence="6">GDP-mannose mannosyl hydrolase</fullName>
        <ecNumber evidence="6">3.2.1.42</ecNumber>
    </submittedName>
</protein>
<dbReference type="NCBIfam" id="NF011963">
    <property type="entry name" value="PRK15434.1"/>
    <property type="match status" value="1"/>
</dbReference>
<keyword evidence="6" id="KW-0326">Glycosidase</keyword>
<keyword evidence="7" id="KW-1185">Reference proteome</keyword>
<keyword evidence="4" id="KW-0460">Magnesium</keyword>
<name>A0ABQ6VPP3_9BACT</name>
<accession>A0ABQ6VPP3</accession>
<evidence type="ECO:0000256" key="2">
    <source>
        <dbReference type="ARBA" id="ARBA00022723"/>
    </source>
</evidence>
<dbReference type="CDD" id="cd03430">
    <property type="entry name" value="NUDIX_GDPMH_NudD"/>
    <property type="match status" value="1"/>
</dbReference>
<dbReference type="PIRSF" id="PIRSF037599">
    <property type="entry name" value="GDPMH"/>
    <property type="match status" value="1"/>
</dbReference>
<reference evidence="6 7" key="1">
    <citation type="submission" date="2019-10" db="EMBL/GenBank/DDBJ databases">
        <title>Poseidonibacter ostreae sp. nov., isolated from the gut of the Ostrea denselamellosa.</title>
        <authorList>
            <person name="Choi A."/>
        </authorList>
    </citation>
    <scope>NUCLEOTIDE SEQUENCE [LARGE SCALE GENOMIC DNA]</scope>
    <source>
        <strain evidence="6 7">SJOD-M-5</strain>
    </source>
</reference>
<dbReference type="InterPro" id="IPR000086">
    <property type="entry name" value="NUDIX_hydrolase_dom"/>
</dbReference>